<dbReference type="GO" id="GO:0034511">
    <property type="term" value="F:U3 snoRNA binding"/>
    <property type="evidence" value="ECO:0007669"/>
    <property type="project" value="InterPro"/>
</dbReference>
<dbReference type="GO" id="GO:0019843">
    <property type="term" value="F:rRNA binding"/>
    <property type="evidence" value="ECO:0007669"/>
    <property type="project" value="TreeGrafter"/>
</dbReference>
<keyword evidence="3" id="KW-1185">Reference proteome</keyword>
<dbReference type="InterPro" id="IPR053940">
    <property type="entry name" value="UTP25_NTPase-like"/>
</dbReference>
<gene>
    <name evidence="2" type="ORF">CYMTET_22098</name>
</gene>
<protein>
    <recommendedName>
        <fullName evidence="1">UTP25 NTP hydrolase-like domain-containing protein</fullName>
    </recommendedName>
</protein>
<evidence type="ECO:0000313" key="3">
    <source>
        <dbReference type="Proteomes" id="UP001190700"/>
    </source>
</evidence>
<dbReference type="InterPro" id="IPR010678">
    <property type="entry name" value="UTP25"/>
</dbReference>
<name>A0AAE0G0R0_9CHLO</name>
<organism evidence="2 3">
    <name type="scientific">Cymbomonas tetramitiformis</name>
    <dbReference type="NCBI Taxonomy" id="36881"/>
    <lineage>
        <taxon>Eukaryota</taxon>
        <taxon>Viridiplantae</taxon>
        <taxon>Chlorophyta</taxon>
        <taxon>Pyramimonadophyceae</taxon>
        <taxon>Pyramimonadales</taxon>
        <taxon>Pyramimonadaceae</taxon>
        <taxon>Cymbomonas</taxon>
    </lineage>
</organism>
<dbReference type="EMBL" id="LGRX02010939">
    <property type="protein sequence ID" value="KAK3269459.1"/>
    <property type="molecule type" value="Genomic_DNA"/>
</dbReference>
<evidence type="ECO:0000259" key="1">
    <source>
        <dbReference type="Pfam" id="PF22916"/>
    </source>
</evidence>
<reference evidence="2 3" key="1">
    <citation type="journal article" date="2015" name="Genome Biol. Evol.">
        <title>Comparative Genomics of a Bacterivorous Green Alga Reveals Evolutionary Causalities and Consequences of Phago-Mixotrophic Mode of Nutrition.</title>
        <authorList>
            <person name="Burns J.A."/>
            <person name="Paasch A."/>
            <person name="Narechania A."/>
            <person name="Kim E."/>
        </authorList>
    </citation>
    <scope>NUCLEOTIDE SEQUENCE [LARGE SCALE GENOMIC DNA]</scope>
    <source>
        <strain evidence="2 3">PLY_AMNH</strain>
    </source>
</reference>
<dbReference type="Pfam" id="PF22916">
    <property type="entry name" value="UTP25_NTPase-like"/>
    <property type="match status" value="1"/>
</dbReference>
<sequence>LTRAQMSLFAEFYHSDIIVASPLGLITKLQDSEADFLSSIEVTLLDGADVMLMQNWSHVKSVFESLNQQPGASHEQNLMRVREWYLDGSAARYRQNIVLSSFPCVEVNALMRQCSSHAGQAKVQRSSAGVLSLVVPQASLPAAVASPEA</sequence>
<dbReference type="Proteomes" id="UP001190700">
    <property type="component" value="Unassembled WGS sequence"/>
</dbReference>
<dbReference type="GO" id="GO:0000462">
    <property type="term" value="P:maturation of SSU-rRNA from tricistronic rRNA transcript (SSU-rRNA, 5.8S rRNA, LSU-rRNA)"/>
    <property type="evidence" value="ECO:0007669"/>
    <property type="project" value="TreeGrafter"/>
</dbReference>
<feature type="domain" description="UTP25 NTP hydrolase-like" evidence="1">
    <location>
        <begin position="1"/>
        <end position="120"/>
    </location>
</feature>
<accession>A0AAE0G0R0</accession>
<dbReference type="GO" id="GO:0032040">
    <property type="term" value="C:small-subunit processome"/>
    <property type="evidence" value="ECO:0007669"/>
    <property type="project" value="TreeGrafter"/>
</dbReference>
<proteinExistence type="predicted"/>
<dbReference type="PANTHER" id="PTHR12933:SF0">
    <property type="entry name" value="U3 SMALL NUCLEOLAR RNA-ASSOCIATED PROTEIN 25 HOMOLOG"/>
    <property type="match status" value="1"/>
</dbReference>
<dbReference type="AlphaFoldDB" id="A0AAE0G0R0"/>
<dbReference type="PANTHER" id="PTHR12933">
    <property type="entry name" value="ORF PROTEIN-RELATED"/>
    <property type="match status" value="1"/>
</dbReference>
<evidence type="ECO:0000313" key="2">
    <source>
        <dbReference type="EMBL" id="KAK3269459.1"/>
    </source>
</evidence>
<feature type="non-terminal residue" evidence="2">
    <location>
        <position position="1"/>
    </location>
</feature>
<comment type="caution">
    <text evidence="2">The sequence shown here is derived from an EMBL/GenBank/DDBJ whole genome shotgun (WGS) entry which is preliminary data.</text>
</comment>